<name>A0A9X0QF57_9BACT</name>
<dbReference type="GO" id="GO:0005886">
    <property type="term" value="C:plasma membrane"/>
    <property type="evidence" value="ECO:0007669"/>
    <property type="project" value="TreeGrafter"/>
</dbReference>
<feature type="transmembrane region" description="Helical" evidence="7">
    <location>
        <begin position="255"/>
        <end position="277"/>
    </location>
</feature>
<dbReference type="InterPro" id="IPR038377">
    <property type="entry name" value="Na/Glc_symporter_sf"/>
</dbReference>
<feature type="transmembrane region" description="Helical" evidence="7">
    <location>
        <begin position="298"/>
        <end position="319"/>
    </location>
</feature>
<dbReference type="Proteomes" id="UP000535182">
    <property type="component" value="Unassembled WGS sequence"/>
</dbReference>
<keyword evidence="5 7" id="KW-0472">Membrane</keyword>
<feature type="transmembrane region" description="Helical" evidence="7">
    <location>
        <begin position="453"/>
        <end position="473"/>
    </location>
</feature>
<evidence type="ECO:0000256" key="7">
    <source>
        <dbReference type="SAM" id="Phobius"/>
    </source>
</evidence>
<feature type="transmembrane region" description="Helical" evidence="7">
    <location>
        <begin position="206"/>
        <end position="227"/>
    </location>
</feature>
<evidence type="ECO:0000313" key="9">
    <source>
        <dbReference type="Proteomes" id="UP000535182"/>
    </source>
</evidence>
<comment type="subcellular location">
    <subcellularLocation>
        <location evidence="1">Membrane</location>
        <topology evidence="1">Multi-pass membrane protein</topology>
    </subcellularLocation>
</comment>
<dbReference type="PANTHER" id="PTHR11819">
    <property type="entry name" value="SOLUTE CARRIER FAMILY 5"/>
    <property type="match status" value="1"/>
</dbReference>
<proteinExistence type="inferred from homology"/>
<dbReference type="GO" id="GO:0005412">
    <property type="term" value="F:D-glucose:sodium symporter activity"/>
    <property type="evidence" value="ECO:0007669"/>
    <property type="project" value="TreeGrafter"/>
</dbReference>
<comment type="similarity">
    <text evidence="2 6">Belongs to the sodium:solute symporter (SSF) (TC 2.A.21) family.</text>
</comment>
<dbReference type="RefSeq" id="WP_183977258.1">
    <property type="nucleotide sequence ID" value="NZ_JACHEB010000005.1"/>
</dbReference>
<evidence type="ECO:0000256" key="3">
    <source>
        <dbReference type="ARBA" id="ARBA00022692"/>
    </source>
</evidence>
<feature type="transmembrane region" description="Helical" evidence="7">
    <location>
        <begin position="172"/>
        <end position="194"/>
    </location>
</feature>
<evidence type="ECO:0000256" key="5">
    <source>
        <dbReference type="ARBA" id="ARBA00023136"/>
    </source>
</evidence>
<feature type="transmembrane region" description="Helical" evidence="7">
    <location>
        <begin position="420"/>
        <end position="441"/>
    </location>
</feature>
<feature type="transmembrane region" description="Helical" evidence="7">
    <location>
        <begin position="389"/>
        <end position="414"/>
    </location>
</feature>
<evidence type="ECO:0000256" key="6">
    <source>
        <dbReference type="RuleBase" id="RU362091"/>
    </source>
</evidence>
<feature type="transmembrane region" description="Helical" evidence="7">
    <location>
        <begin position="98"/>
        <end position="122"/>
    </location>
</feature>
<accession>A0A9X0QF57</accession>
<protein>
    <submittedName>
        <fullName evidence="8">SSS family solute:Na+ symporter</fullName>
    </submittedName>
</protein>
<dbReference type="Gene3D" id="1.20.1730.10">
    <property type="entry name" value="Sodium/glucose cotransporter"/>
    <property type="match status" value="1"/>
</dbReference>
<evidence type="ECO:0000256" key="4">
    <source>
        <dbReference type="ARBA" id="ARBA00022989"/>
    </source>
</evidence>
<organism evidence="8 9">
    <name type="scientific">Tunturiibacter gelidiferens</name>
    <dbReference type="NCBI Taxonomy" id="3069689"/>
    <lineage>
        <taxon>Bacteria</taxon>
        <taxon>Pseudomonadati</taxon>
        <taxon>Acidobacteriota</taxon>
        <taxon>Terriglobia</taxon>
        <taxon>Terriglobales</taxon>
        <taxon>Acidobacteriaceae</taxon>
        <taxon>Tunturiibacter</taxon>
    </lineage>
</organism>
<dbReference type="AlphaFoldDB" id="A0A9X0QF57"/>
<keyword evidence="9" id="KW-1185">Reference proteome</keyword>
<feature type="transmembrane region" description="Helical" evidence="7">
    <location>
        <begin position="70"/>
        <end position="92"/>
    </location>
</feature>
<sequence length="549" mass="59655">MLRSACRGLIDIASMLQFIDAPNIREARTILELLLPGYLIASLLIGWAARRRFRAANSYLNATRSLPSGIVVLSYVAANCGAFEVIALSAVAAQYGVLAFHFYLIGAIPAIVFSALRFLPLYRTLSIRSMPQLLEIRYGPPMRLLNACVVASSLLLLAGVSLFAVAQFLEVAAGWSFVTGAATTATVVLAYILLGGLRATIYNEILQLTVVLLGLVPIGCLSVRYLLIAKRTNHILLGHLWVGLPTSSVSSPFDVLGLIVGLGFVLGFGYWCTDFVLMQRAFTARTELAAQQVPLWSGFAKLVFAILVVCPGLVAARLFTQLGTTARYEQAIPLLMQSAYGPVMLSIGCTALTASLLSGVAANVAAFASVWTEDIYRTQLRPGRREEHYLFVSRCAIVFAATLAVFDSSITFYFSSIMEQVQLIFTIFGTPLWAIFLIGIVSPRVTTRGAFAGFFAGMSASILHLIFSVSGFLRYGTMMSASFHSAIYAFLTTCVVAVCVSVSVQSDCESGDGSARWSKLQSDHRVYRSTWVLATILMVLLLELNWLLR</sequence>
<feature type="transmembrane region" description="Helical" evidence="7">
    <location>
        <begin position="526"/>
        <end position="548"/>
    </location>
</feature>
<evidence type="ECO:0000313" key="8">
    <source>
        <dbReference type="EMBL" id="MBB5329104.1"/>
    </source>
</evidence>
<dbReference type="InterPro" id="IPR001734">
    <property type="entry name" value="Na/solute_symporter"/>
</dbReference>
<feature type="transmembrane region" description="Helical" evidence="7">
    <location>
        <begin position="143"/>
        <end position="166"/>
    </location>
</feature>
<gene>
    <name evidence="8" type="ORF">HDF14_002720</name>
</gene>
<evidence type="ECO:0000256" key="1">
    <source>
        <dbReference type="ARBA" id="ARBA00004141"/>
    </source>
</evidence>
<feature type="transmembrane region" description="Helical" evidence="7">
    <location>
        <begin position="485"/>
        <end position="505"/>
    </location>
</feature>
<feature type="transmembrane region" description="Helical" evidence="7">
    <location>
        <begin position="30"/>
        <end position="49"/>
    </location>
</feature>
<keyword evidence="3 7" id="KW-0812">Transmembrane</keyword>
<dbReference type="PANTHER" id="PTHR11819:SF195">
    <property type="entry name" value="SODIUM_GLUCOSE COTRANSPORTER 4"/>
    <property type="match status" value="1"/>
</dbReference>
<reference evidence="8 9" key="1">
    <citation type="submission" date="2020-08" db="EMBL/GenBank/DDBJ databases">
        <title>Genomic Encyclopedia of Type Strains, Phase IV (KMG-V): Genome sequencing to study the core and pangenomes of soil and plant-associated prokaryotes.</title>
        <authorList>
            <person name="Whitman W."/>
        </authorList>
    </citation>
    <scope>NUCLEOTIDE SEQUENCE [LARGE SCALE GENOMIC DNA]</scope>
    <source>
        <strain evidence="8 9">X5P2</strain>
    </source>
</reference>
<dbReference type="Pfam" id="PF00474">
    <property type="entry name" value="SSF"/>
    <property type="match status" value="1"/>
</dbReference>
<keyword evidence="4 7" id="KW-1133">Transmembrane helix</keyword>
<feature type="transmembrane region" description="Helical" evidence="7">
    <location>
        <begin position="339"/>
        <end position="368"/>
    </location>
</feature>
<comment type="caution">
    <text evidence="8">The sequence shown here is derived from an EMBL/GenBank/DDBJ whole genome shotgun (WGS) entry which is preliminary data.</text>
</comment>
<dbReference type="PROSITE" id="PS50283">
    <property type="entry name" value="NA_SOLUT_SYMP_3"/>
    <property type="match status" value="1"/>
</dbReference>
<evidence type="ECO:0000256" key="2">
    <source>
        <dbReference type="ARBA" id="ARBA00006434"/>
    </source>
</evidence>
<dbReference type="EMBL" id="JACHEB010000005">
    <property type="protein sequence ID" value="MBB5329104.1"/>
    <property type="molecule type" value="Genomic_DNA"/>
</dbReference>